<dbReference type="KEGG" id="sbk:SHEWBE_0222"/>
<accession>A0A330LXA2</accession>
<gene>
    <name evidence="1" type="ORF">SHEWBE_0222</name>
</gene>
<reference evidence="2" key="1">
    <citation type="submission" date="2018-06" db="EMBL/GenBank/DDBJ databases">
        <authorList>
            <person name="Cea G.-C."/>
            <person name="William W."/>
        </authorList>
    </citation>
    <scope>NUCLEOTIDE SEQUENCE [LARGE SCALE GENOMIC DNA]</scope>
    <source>
        <strain evidence="2">DB21MT-2</strain>
    </source>
</reference>
<sequence length="40" mass="4796">MSDNKLVKYLCSWVHWADLVFGWFIENQSFIGVYCLQQLL</sequence>
<protein>
    <submittedName>
        <fullName evidence="1">Uncharacterized protein</fullName>
    </submittedName>
</protein>
<evidence type="ECO:0000313" key="2">
    <source>
        <dbReference type="Proteomes" id="UP000250123"/>
    </source>
</evidence>
<dbReference type="Proteomes" id="UP000250123">
    <property type="component" value="Chromosome SHEWBE"/>
</dbReference>
<evidence type="ECO:0000313" key="1">
    <source>
        <dbReference type="EMBL" id="SQH74218.1"/>
    </source>
</evidence>
<dbReference type="EMBL" id="LS483452">
    <property type="protein sequence ID" value="SQH74218.1"/>
    <property type="molecule type" value="Genomic_DNA"/>
</dbReference>
<name>A0A330LXA2_9GAMM</name>
<dbReference type="AlphaFoldDB" id="A0A330LXA2"/>
<proteinExistence type="predicted"/>
<organism evidence="1 2">
    <name type="scientific">Shewanella benthica</name>
    <dbReference type="NCBI Taxonomy" id="43661"/>
    <lineage>
        <taxon>Bacteria</taxon>
        <taxon>Pseudomonadati</taxon>
        <taxon>Pseudomonadota</taxon>
        <taxon>Gammaproteobacteria</taxon>
        <taxon>Alteromonadales</taxon>
        <taxon>Shewanellaceae</taxon>
        <taxon>Shewanella</taxon>
    </lineage>
</organism>